<dbReference type="EMBL" id="LQZQ01000049">
    <property type="protein sequence ID" value="KYG72045.1"/>
    <property type="molecule type" value="Genomic_DNA"/>
</dbReference>
<dbReference type="FunFam" id="3.30.565.10:FF:000006">
    <property type="entry name" value="Sensor histidine kinase WalK"/>
    <property type="match status" value="1"/>
</dbReference>
<dbReference type="InterPro" id="IPR005467">
    <property type="entry name" value="His_kinase_dom"/>
</dbReference>
<sequence length="399" mass="45625">MKDYKKLVDETLFFIAQKGWTINENSFYDSLAIFLGEKLDMAYVLIDKVGEEEGSVETITFYANGEIKTNISYPLQNTPCENVVGKNLCVYSDNIQKLFPEDDMLVPLKAESYIGIPLWDSEGKAIGLIALLDTKPITNASAIETILQIVAVRVAHEIERNNYEQALLNKNKELERQNKELEQFTYIASHDLQEPLRTLTSMNQLFQSEFKGRLDERADTYLKFINESAKRMQMLVKGLLDYSKIGKLDNFAEVDCNQVVKEVLADISLTINESKAKITIEDLPVVWGYKTELRQLFQNLIVNAMKFMDKDIIPEIRISATEREKDWLFSVKDNGIGIDENDKEKIFVIFRRLHDRSKYEGTGIGLSNCKKIVELHNGNIWVESVLGNGSTFLFTISKV</sequence>
<evidence type="ECO:0000313" key="8">
    <source>
        <dbReference type="Proteomes" id="UP000075583"/>
    </source>
</evidence>
<dbReference type="Gene3D" id="3.30.565.10">
    <property type="entry name" value="Histidine kinase-like ATPase, C-terminal domain"/>
    <property type="match status" value="1"/>
</dbReference>
<dbReference type="SUPFAM" id="SSF55874">
    <property type="entry name" value="ATPase domain of HSP90 chaperone/DNA topoisomerase II/histidine kinase"/>
    <property type="match status" value="1"/>
</dbReference>
<dbReference type="InterPro" id="IPR003661">
    <property type="entry name" value="HisK_dim/P_dom"/>
</dbReference>
<dbReference type="CDD" id="cd00082">
    <property type="entry name" value="HisKA"/>
    <property type="match status" value="1"/>
</dbReference>
<dbReference type="SMART" id="SM00388">
    <property type="entry name" value="HisKA"/>
    <property type="match status" value="1"/>
</dbReference>
<keyword evidence="3" id="KW-0597">Phosphoprotein</keyword>
<gene>
    <name evidence="7" type="ORF">MB14_08290</name>
</gene>
<dbReference type="PRINTS" id="PR00344">
    <property type="entry name" value="BCTRLSENSOR"/>
</dbReference>
<evidence type="ECO:0000256" key="2">
    <source>
        <dbReference type="ARBA" id="ARBA00012438"/>
    </source>
</evidence>
<dbReference type="PROSITE" id="PS50109">
    <property type="entry name" value="HIS_KIN"/>
    <property type="match status" value="1"/>
</dbReference>
<dbReference type="Gene3D" id="3.30.450.40">
    <property type="match status" value="1"/>
</dbReference>
<keyword evidence="5" id="KW-0418">Kinase</keyword>
<dbReference type="Proteomes" id="UP000075583">
    <property type="component" value="Unassembled WGS sequence"/>
</dbReference>
<feature type="domain" description="Histidine kinase" evidence="6">
    <location>
        <begin position="187"/>
        <end position="399"/>
    </location>
</feature>
<dbReference type="STRING" id="279360.MB14_08290"/>
<comment type="caution">
    <text evidence="7">The sequence shown here is derived from an EMBL/GenBank/DDBJ whole genome shotgun (WGS) entry which is preliminary data.</text>
</comment>
<evidence type="ECO:0000259" key="6">
    <source>
        <dbReference type="PROSITE" id="PS50109"/>
    </source>
</evidence>
<organism evidence="7 8">
    <name type="scientific">Roseivirga ehrenbergii (strain DSM 102268 / JCM 13514 / KCTC 12282 / NCIMB 14502 / KMM 6017)</name>
    <dbReference type="NCBI Taxonomy" id="279360"/>
    <lineage>
        <taxon>Bacteria</taxon>
        <taxon>Pseudomonadati</taxon>
        <taxon>Bacteroidota</taxon>
        <taxon>Cytophagia</taxon>
        <taxon>Cytophagales</taxon>
        <taxon>Roseivirgaceae</taxon>
        <taxon>Roseivirga</taxon>
    </lineage>
</organism>
<dbReference type="SUPFAM" id="SSF55781">
    <property type="entry name" value="GAF domain-like"/>
    <property type="match status" value="1"/>
</dbReference>
<dbReference type="Pfam" id="PF00512">
    <property type="entry name" value="HisKA"/>
    <property type="match status" value="1"/>
</dbReference>
<evidence type="ECO:0000256" key="1">
    <source>
        <dbReference type="ARBA" id="ARBA00000085"/>
    </source>
</evidence>
<comment type="catalytic activity">
    <reaction evidence="1">
        <text>ATP + protein L-histidine = ADP + protein N-phospho-L-histidine.</text>
        <dbReference type="EC" id="2.7.13.3"/>
    </reaction>
</comment>
<dbReference type="OrthoDB" id="9808408at2"/>
<dbReference type="SMART" id="SM00387">
    <property type="entry name" value="HATPase_c"/>
    <property type="match status" value="1"/>
</dbReference>
<dbReference type="GO" id="GO:0000155">
    <property type="term" value="F:phosphorelay sensor kinase activity"/>
    <property type="evidence" value="ECO:0007669"/>
    <property type="project" value="InterPro"/>
</dbReference>
<keyword evidence="4" id="KW-0808">Transferase</keyword>
<dbReference type="InterPro" id="IPR004358">
    <property type="entry name" value="Sig_transdc_His_kin-like_C"/>
</dbReference>
<dbReference type="AlphaFoldDB" id="A0A150WZY4"/>
<evidence type="ECO:0000256" key="4">
    <source>
        <dbReference type="ARBA" id="ARBA00022679"/>
    </source>
</evidence>
<keyword evidence="8" id="KW-1185">Reference proteome</keyword>
<dbReference type="InterPro" id="IPR036097">
    <property type="entry name" value="HisK_dim/P_sf"/>
</dbReference>
<dbReference type="RefSeq" id="WP_062592942.1">
    <property type="nucleotide sequence ID" value="NZ_LQZQ01000049.1"/>
</dbReference>
<reference evidence="7" key="1">
    <citation type="submission" date="2016-01" db="EMBL/GenBank/DDBJ databases">
        <title>Genome sequencing of Roseivirga ehrenbergii KMM 6017.</title>
        <authorList>
            <person name="Selvaratnam C."/>
            <person name="Thevarajoo S."/>
            <person name="Goh K.M."/>
            <person name="Ee R."/>
            <person name="Chan K.-G."/>
            <person name="Chong C.S."/>
        </authorList>
    </citation>
    <scope>NUCLEOTIDE SEQUENCE [LARGE SCALE GENOMIC DNA]</scope>
    <source>
        <strain evidence="7">KMM 6017</strain>
    </source>
</reference>
<dbReference type="InterPro" id="IPR036890">
    <property type="entry name" value="HATPase_C_sf"/>
</dbReference>
<dbReference type="InterPro" id="IPR029016">
    <property type="entry name" value="GAF-like_dom_sf"/>
</dbReference>
<dbReference type="Pfam" id="PF02518">
    <property type="entry name" value="HATPase_c"/>
    <property type="match status" value="1"/>
</dbReference>
<dbReference type="InterPro" id="IPR003594">
    <property type="entry name" value="HATPase_dom"/>
</dbReference>
<evidence type="ECO:0000256" key="3">
    <source>
        <dbReference type="ARBA" id="ARBA00022553"/>
    </source>
</evidence>
<proteinExistence type="predicted"/>
<dbReference type="PANTHER" id="PTHR43304:SF1">
    <property type="entry name" value="PAC DOMAIN-CONTAINING PROTEIN"/>
    <property type="match status" value="1"/>
</dbReference>
<dbReference type="SUPFAM" id="SSF47384">
    <property type="entry name" value="Homodimeric domain of signal transducing histidine kinase"/>
    <property type="match status" value="1"/>
</dbReference>
<dbReference type="Gene3D" id="1.10.287.130">
    <property type="match status" value="1"/>
</dbReference>
<evidence type="ECO:0000313" key="7">
    <source>
        <dbReference type="EMBL" id="KYG72045.1"/>
    </source>
</evidence>
<dbReference type="PANTHER" id="PTHR43304">
    <property type="entry name" value="PHYTOCHROME-LIKE PROTEIN CPH1"/>
    <property type="match status" value="1"/>
</dbReference>
<evidence type="ECO:0000256" key="5">
    <source>
        <dbReference type="ARBA" id="ARBA00022777"/>
    </source>
</evidence>
<protein>
    <recommendedName>
        <fullName evidence="2">histidine kinase</fullName>
        <ecNumber evidence="2">2.7.13.3</ecNumber>
    </recommendedName>
</protein>
<accession>A0A150WZY4</accession>
<name>A0A150WZY4_ROSEK</name>
<dbReference type="EC" id="2.7.13.3" evidence="2"/>
<dbReference type="InterPro" id="IPR052162">
    <property type="entry name" value="Sensor_kinase/Photoreceptor"/>
</dbReference>